<dbReference type="InterPro" id="IPR023298">
    <property type="entry name" value="ATPase_P-typ_TM_dom_sf"/>
</dbReference>
<comment type="function">
    <text evidence="16">Catalyzes the hydrolysis of ATP coupled with the transport of calcium.</text>
</comment>
<evidence type="ECO:0000313" key="19">
    <source>
        <dbReference type="EMBL" id="KAA8897730.1"/>
    </source>
</evidence>
<keyword evidence="11 16" id="KW-0406">Ion transport</keyword>
<dbReference type="InterPro" id="IPR018303">
    <property type="entry name" value="ATPase_P-typ_P_site"/>
</dbReference>
<dbReference type="EC" id="7.2.2.10" evidence="16"/>
<dbReference type="FunFam" id="3.40.50.1000:FF:000028">
    <property type="entry name" value="Calcium-transporting P-type ATPase, putative"/>
    <property type="match status" value="1"/>
</dbReference>
<evidence type="ECO:0000256" key="17">
    <source>
        <dbReference type="SAM" id="MobiDB-lite"/>
    </source>
</evidence>
<dbReference type="InterPro" id="IPR001757">
    <property type="entry name" value="P_typ_ATPase"/>
</dbReference>
<protein>
    <recommendedName>
        <fullName evidence="16">Calcium-transporting ATPase</fullName>
        <ecNumber evidence="16">7.2.2.10</ecNumber>
    </recommendedName>
</protein>
<organism evidence="19 20">
    <name type="scientific">Trichomonascus ciferrii</name>
    <dbReference type="NCBI Taxonomy" id="44093"/>
    <lineage>
        <taxon>Eukaryota</taxon>
        <taxon>Fungi</taxon>
        <taxon>Dikarya</taxon>
        <taxon>Ascomycota</taxon>
        <taxon>Saccharomycotina</taxon>
        <taxon>Dipodascomycetes</taxon>
        <taxon>Dipodascales</taxon>
        <taxon>Trichomonascaceae</taxon>
        <taxon>Trichomonascus</taxon>
        <taxon>Trichomonascus ciferrii complex</taxon>
    </lineage>
</organism>
<dbReference type="FunFam" id="2.70.150.10:FF:000008">
    <property type="entry name" value="Calcium-transporting ATPase"/>
    <property type="match status" value="1"/>
</dbReference>
<gene>
    <name evidence="19" type="ORF">TRICI_006693</name>
</gene>
<dbReference type="Gene3D" id="2.70.150.10">
    <property type="entry name" value="Calcium-transporting ATPase, cytoplasmic transduction domain A"/>
    <property type="match status" value="1"/>
</dbReference>
<dbReference type="EMBL" id="SWFS01000559">
    <property type="protein sequence ID" value="KAA8897730.1"/>
    <property type="molecule type" value="Genomic_DNA"/>
</dbReference>
<dbReference type="PRINTS" id="PR00120">
    <property type="entry name" value="HATPASE"/>
</dbReference>
<dbReference type="Gene3D" id="3.40.50.1000">
    <property type="entry name" value="HAD superfamily/HAD-like"/>
    <property type="match status" value="1"/>
</dbReference>
<dbReference type="SFLD" id="SFLDG00002">
    <property type="entry name" value="C1.7:_P-type_atpase_like"/>
    <property type="match status" value="1"/>
</dbReference>
<keyword evidence="3" id="KW-0597">Phosphoprotein</keyword>
<evidence type="ECO:0000256" key="14">
    <source>
        <dbReference type="ARBA" id="ARBA00048694"/>
    </source>
</evidence>
<dbReference type="Pfam" id="PF00690">
    <property type="entry name" value="Cation_ATPase_N"/>
    <property type="match status" value="1"/>
</dbReference>
<dbReference type="PROSITE" id="PS00154">
    <property type="entry name" value="ATPASE_E1_E2"/>
    <property type="match status" value="1"/>
</dbReference>
<dbReference type="SUPFAM" id="SSF81660">
    <property type="entry name" value="Metal cation-transporting ATPase, ATP-binding domain N"/>
    <property type="match status" value="1"/>
</dbReference>
<evidence type="ECO:0000256" key="5">
    <source>
        <dbReference type="ARBA" id="ARBA00022692"/>
    </source>
</evidence>
<keyword evidence="2 16" id="KW-0813">Transport</keyword>
<dbReference type="SUPFAM" id="SSF81653">
    <property type="entry name" value="Calcium ATPase, transduction domain A"/>
    <property type="match status" value="1"/>
</dbReference>
<dbReference type="GO" id="GO:0016887">
    <property type="term" value="F:ATP hydrolysis activity"/>
    <property type="evidence" value="ECO:0007669"/>
    <property type="project" value="InterPro"/>
</dbReference>
<keyword evidence="6 16" id="KW-0547">Nucleotide-binding</keyword>
<evidence type="ECO:0000256" key="7">
    <source>
        <dbReference type="ARBA" id="ARBA00022837"/>
    </source>
</evidence>
<dbReference type="GO" id="GO:0012505">
    <property type="term" value="C:endomembrane system"/>
    <property type="evidence" value="ECO:0007669"/>
    <property type="project" value="UniProtKB-SubCell"/>
</dbReference>
<dbReference type="VEuPathDB" id="FungiDB:TRICI_006693"/>
<dbReference type="OrthoDB" id="3352408at2759"/>
<evidence type="ECO:0000256" key="2">
    <source>
        <dbReference type="ARBA" id="ARBA00022448"/>
    </source>
</evidence>
<dbReference type="GO" id="GO:0005737">
    <property type="term" value="C:cytoplasm"/>
    <property type="evidence" value="ECO:0007669"/>
    <property type="project" value="UniProtKB-ARBA"/>
</dbReference>
<dbReference type="NCBIfam" id="TIGR01522">
    <property type="entry name" value="ATPase-IIA2_Ca"/>
    <property type="match status" value="1"/>
</dbReference>
<evidence type="ECO:0000256" key="1">
    <source>
        <dbReference type="ARBA" id="ARBA00004127"/>
    </source>
</evidence>
<dbReference type="Pfam" id="PF00689">
    <property type="entry name" value="Cation_ATPase_C"/>
    <property type="match status" value="1"/>
</dbReference>
<dbReference type="InterPro" id="IPR059000">
    <property type="entry name" value="ATPase_P-type_domA"/>
</dbReference>
<evidence type="ECO:0000256" key="16">
    <source>
        <dbReference type="RuleBase" id="RU361146"/>
    </source>
</evidence>
<dbReference type="PRINTS" id="PR00119">
    <property type="entry name" value="CATATPASE"/>
</dbReference>
<keyword evidence="8 16" id="KW-0067">ATP-binding</keyword>
<evidence type="ECO:0000256" key="3">
    <source>
        <dbReference type="ARBA" id="ARBA00022553"/>
    </source>
</evidence>
<evidence type="ECO:0000259" key="18">
    <source>
        <dbReference type="SMART" id="SM00831"/>
    </source>
</evidence>
<dbReference type="FunFam" id="3.40.50.1000:FF:000001">
    <property type="entry name" value="Phospholipid-transporting ATPase IC"/>
    <property type="match status" value="1"/>
</dbReference>
<dbReference type="InterPro" id="IPR044492">
    <property type="entry name" value="P_typ_ATPase_HD_dom"/>
</dbReference>
<evidence type="ECO:0000256" key="13">
    <source>
        <dbReference type="ARBA" id="ARBA00038148"/>
    </source>
</evidence>
<feature type="domain" description="Cation-transporting P-type ATPase N-terminal" evidence="18">
    <location>
        <begin position="30"/>
        <end position="106"/>
    </location>
</feature>
<dbReference type="Gene3D" id="1.20.1110.10">
    <property type="entry name" value="Calcium-transporting ATPase, transmembrane domain"/>
    <property type="match status" value="1"/>
</dbReference>
<comment type="catalytic activity">
    <reaction evidence="14 16">
        <text>Ca(2+)(in) + ATP + H2O = Ca(2+)(out) + ADP + phosphate + H(+)</text>
        <dbReference type="Rhea" id="RHEA:18105"/>
        <dbReference type="ChEBI" id="CHEBI:15377"/>
        <dbReference type="ChEBI" id="CHEBI:15378"/>
        <dbReference type="ChEBI" id="CHEBI:29108"/>
        <dbReference type="ChEBI" id="CHEBI:30616"/>
        <dbReference type="ChEBI" id="CHEBI:43474"/>
        <dbReference type="ChEBI" id="CHEBI:456216"/>
        <dbReference type="EC" id="7.2.2.10"/>
    </reaction>
</comment>
<feature type="transmembrane region" description="Helical" evidence="16">
    <location>
        <begin position="896"/>
        <end position="914"/>
    </location>
</feature>
<keyword evidence="12 16" id="KW-0472">Membrane</keyword>
<dbReference type="InterPro" id="IPR006413">
    <property type="entry name" value="P-type_ATPase_IIA_PMR1"/>
</dbReference>
<feature type="transmembrane region" description="Helical" evidence="16">
    <location>
        <begin position="867"/>
        <end position="890"/>
    </location>
</feature>
<dbReference type="InterPro" id="IPR004014">
    <property type="entry name" value="ATPase_P-typ_cation-transptr_N"/>
</dbReference>
<feature type="transmembrane region" description="Helical" evidence="16">
    <location>
        <begin position="308"/>
        <end position="332"/>
    </location>
</feature>
<dbReference type="Proteomes" id="UP000761534">
    <property type="component" value="Unassembled WGS sequence"/>
</dbReference>
<dbReference type="Gene3D" id="3.40.1110.10">
    <property type="entry name" value="Calcium-transporting ATPase, cytoplasmic domain N"/>
    <property type="match status" value="1"/>
</dbReference>
<feature type="transmembrane region" description="Helical" evidence="16">
    <location>
        <begin position="110"/>
        <end position="126"/>
    </location>
</feature>
<dbReference type="SFLD" id="SFLDF00027">
    <property type="entry name" value="p-type_atpase"/>
    <property type="match status" value="1"/>
</dbReference>
<dbReference type="AlphaFoldDB" id="A0A642UEW1"/>
<dbReference type="InterPro" id="IPR023214">
    <property type="entry name" value="HAD_sf"/>
</dbReference>
<dbReference type="GO" id="GO:0031090">
    <property type="term" value="C:organelle membrane"/>
    <property type="evidence" value="ECO:0007669"/>
    <property type="project" value="UniProtKB-ARBA"/>
</dbReference>
<dbReference type="GO" id="GO:0005524">
    <property type="term" value="F:ATP binding"/>
    <property type="evidence" value="ECO:0007669"/>
    <property type="project" value="UniProtKB-KW"/>
</dbReference>
<dbReference type="InterPro" id="IPR036412">
    <property type="entry name" value="HAD-like_sf"/>
</dbReference>
<dbReference type="InterPro" id="IPR023299">
    <property type="entry name" value="ATPase_P-typ_cyto_dom_N"/>
</dbReference>
<keyword evidence="4 16" id="KW-0109">Calcium transport</keyword>
<dbReference type="SUPFAM" id="SSF56784">
    <property type="entry name" value="HAD-like"/>
    <property type="match status" value="1"/>
</dbReference>
<dbReference type="GO" id="GO:0005388">
    <property type="term" value="F:P-type calcium transporter activity"/>
    <property type="evidence" value="ECO:0007669"/>
    <property type="project" value="UniProtKB-EC"/>
</dbReference>
<evidence type="ECO:0000256" key="11">
    <source>
        <dbReference type="ARBA" id="ARBA00023065"/>
    </source>
</evidence>
<proteinExistence type="inferred from homology"/>
<dbReference type="SMART" id="SM00831">
    <property type="entry name" value="Cation_ATPase_N"/>
    <property type="match status" value="1"/>
</dbReference>
<keyword evidence="10 16" id="KW-1133">Transmembrane helix</keyword>
<dbReference type="SFLD" id="SFLDS00003">
    <property type="entry name" value="Haloacid_Dehalogenase"/>
    <property type="match status" value="1"/>
</dbReference>
<evidence type="ECO:0000256" key="6">
    <source>
        <dbReference type="ARBA" id="ARBA00022741"/>
    </source>
</evidence>
<feature type="transmembrane region" description="Helical" evidence="16">
    <location>
        <begin position="802"/>
        <end position="819"/>
    </location>
</feature>
<reference evidence="19" key="1">
    <citation type="journal article" date="2019" name="G3 (Bethesda)">
        <title>Genome Assemblies of Two Rare Opportunistic Yeast Pathogens: Diutina rugosa (syn. Candida rugosa) and Trichomonascus ciferrii (syn. Candida ciferrii).</title>
        <authorList>
            <person name="Mixao V."/>
            <person name="Saus E."/>
            <person name="Hansen A.P."/>
            <person name="Lass-Florl C."/>
            <person name="Gabaldon T."/>
        </authorList>
    </citation>
    <scope>NUCLEOTIDE SEQUENCE</scope>
    <source>
        <strain evidence="19">CBS 4856</strain>
    </source>
</reference>
<keyword evidence="20" id="KW-1185">Reference proteome</keyword>
<dbReference type="GO" id="GO:0005384">
    <property type="term" value="F:manganese ion transmembrane transporter activity"/>
    <property type="evidence" value="ECO:0007669"/>
    <property type="project" value="UniProtKB-ARBA"/>
</dbReference>
<keyword evidence="5 16" id="KW-0812">Transmembrane</keyword>
<dbReference type="Pfam" id="PF00122">
    <property type="entry name" value="E1-E2_ATPase"/>
    <property type="match status" value="1"/>
</dbReference>
<evidence type="ECO:0000256" key="9">
    <source>
        <dbReference type="ARBA" id="ARBA00022967"/>
    </source>
</evidence>
<dbReference type="InterPro" id="IPR006068">
    <property type="entry name" value="ATPase_P-typ_cation-transptr_C"/>
</dbReference>
<evidence type="ECO:0000256" key="8">
    <source>
        <dbReference type="ARBA" id="ARBA00022840"/>
    </source>
</evidence>
<feature type="transmembrane region" description="Helical" evidence="16">
    <location>
        <begin position="278"/>
        <end position="296"/>
    </location>
</feature>
<comment type="subcellular location">
    <subcellularLocation>
        <location evidence="1">Endomembrane system</location>
        <topology evidence="1">Multi-pass membrane protein</topology>
    </subcellularLocation>
    <subcellularLocation>
        <location evidence="16">Membrane</location>
        <topology evidence="16">Multi-pass membrane protein</topology>
    </subcellularLocation>
</comment>
<comment type="caution">
    <text evidence="16">Lacks conserved residue(s) required for the propagation of feature annotation.</text>
</comment>
<evidence type="ECO:0000256" key="12">
    <source>
        <dbReference type="ARBA" id="ARBA00023136"/>
    </source>
</evidence>
<evidence type="ECO:0000256" key="4">
    <source>
        <dbReference type="ARBA" id="ARBA00022568"/>
    </source>
</evidence>
<keyword evidence="7 16" id="KW-0106">Calcium</keyword>
<evidence type="ECO:0000313" key="20">
    <source>
        <dbReference type="Proteomes" id="UP000761534"/>
    </source>
</evidence>
<feature type="transmembrane region" description="Helical" evidence="16">
    <location>
        <begin position="725"/>
        <end position="746"/>
    </location>
</feature>
<feature type="transmembrane region" description="Helical" evidence="16">
    <location>
        <begin position="85"/>
        <end position="104"/>
    </location>
</feature>
<dbReference type="NCBIfam" id="TIGR01494">
    <property type="entry name" value="ATPase_P-type"/>
    <property type="match status" value="2"/>
</dbReference>
<accession>A0A642UEW1</accession>
<sequence>MSNKKTDDLPITNGAPVSRSASVGPTPSSTFCSLSIEETAARLHTSLEHGLESAQDANYRKSVHGANELAGEEKESIAQKFLQQFYENPLILLLMGSAGVSIFMRNTDDAISITLAILIVVTVGFVQEYRSEKSLEALNKLVPPAAHLTRGTHSSTVLASNLVPGDLVHFTVGDRIPADVRIIKAAELEIDESNLTGETNPVKKTTEAVQAPQYASVGVSERSCIAFMGTLVCSGNGSGIVVATGHSTEFGTVFEMMSEIAKPKTPLQTSMDKLGKELSFMSFGVIGLICLIGIIQGRGWLEMFQISVSLAVAAIPEGLPIIVTVTLALGVLRMAKEKAIMRRLPSVETLGSVNVICSDKTGTLTKNRMTVTKLWSVDMGEVSKTDGHKKTPWMNIDMNYHPSSSETLSIPNSACHTMLQIGGFCNNTKTSQETGKHVGNPTDLALLDVLDKFGMEDPRPTRTRIHETPFSSSRKWMAVSAHQGDIAHATVYVKGAFERIFPFCKTYLTNDGKLAPLDDSHQHTIQAVADAMAHEGVRIIAMAYGTNQQTSDNPKDLIFAGLVGMYDPPRAGVEASIRRLMQGGVKVIMITGDSEATALTIAQQIGMPVPAGERSVMNGEMIEKLSVEELASHMSSVSVFARTTPENKLSIVRALQSRGDVVAMTGDGVNDAPALKLADIGISMGDGGTDVAKEAADMILVDDDFSTILNAIKEGKAIFSNIQSFLAFQLSTSVAALSLVAFATLFRLQSPLNAMQILWINILMDGPPAQSLGVEPVDPNVMTKPPRSRTDHVLTKTLIRRVFQSGILIIIGTMFVYITEMADGVVTARDTTMTFTCFVFYDLFDALACRSATKSVFEIGFFTNKMFNFAVGASIIGQLAVIYVPFFQTIFQTEALYITDLIFLIFMTSSVWIVDEIRKYYVRKQERMMMGYSTAV</sequence>
<comment type="similarity">
    <text evidence="13 16">Belongs to the cation transport ATPase (P-type) (TC 3.A.3) family.</text>
</comment>
<evidence type="ECO:0000256" key="15">
    <source>
        <dbReference type="ARBA" id="ARBA00053224"/>
    </source>
</evidence>
<feature type="region of interest" description="Disordered" evidence="17">
    <location>
        <begin position="1"/>
        <end position="25"/>
    </location>
</feature>
<dbReference type="PANTHER" id="PTHR42861">
    <property type="entry name" value="CALCIUM-TRANSPORTING ATPASE"/>
    <property type="match status" value="1"/>
</dbReference>
<dbReference type="InterPro" id="IPR008250">
    <property type="entry name" value="ATPase_P-typ_transduc_dom_A_sf"/>
</dbReference>
<dbReference type="Pfam" id="PF13246">
    <property type="entry name" value="Cation_ATPase"/>
    <property type="match status" value="1"/>
</dbReference>
<evidence type="ECO:0000256" key="10">
    <source>
        <dbReference type="ARBA" id="ARBA00022989"/>
    </source>
</evidence>
<comment type="function">
    <text evidence="15">This magnesium-dependent enzyme catalyzes the hydrolysis of ATP coupled with the transport of calcium. Has a role in the secretory pathway.</text>
</comment>
<dbReference type="SUPFAM" id="SSF81665">
    <property type="entry name" value="Calcium ATPase, transmembrane domain M"/>
    <property type="match status" value="1"/>
</dbReference>
<keyword evidence="9" id="KW-1278">Translocase</keyword>
<name>A0A642UEW1_9ASCO</name>
<comment type="caution">
    <text evidence="19">The sequence shown here is derived from an EMBL/GenBank/DDBJ whole genome shotgun (WGS) entry which is preliminary data.</text>
</comment>